<reference evidence="1 2" key="1">
    <citation type="submission" date="2020-02" db="EMBL/GenBank/DDBJ databases">
        <title>Genome sequence of strain AETb3-4.</title>
        <authorList>
            <person name="Gao J."/>
            <person name="Zhang X."/>
        </authorList>
    </citation>
    <scope>NUCLEOTIDE SEQUENCE [LARGE SCALE GENOMIC DNA]</scope>
    <source>
        <strain evidence="1 2">AETb3-4</strain>
    </source>
</reference>
<sequence>MAGRPVWDEVFTANDGVEPELARLLELVESGEQDVALFIEGVTGFGDSVLQMDLVNRTQIAAMAGA</sequence>
<evidence type="ECO:0000313" key="1">
    <source>
        <dbReference type="EMBL" id="NVM94323.1"/>
    </source>
</evidence>
<protein>
    <submittedName>
        <fullName evidence="1">Uncharacterized protein</fullName>
    </submittedName>
</protein>
<proteinExistence type="predicted"/>
<dbReference type="Proteomes" id="UP000543556">
    <property type="component" value="Unassembled WGS sequence"/>
</dbReference>
<dbReference type="AlphaFoldDB" id="A0A7Y7IF39"/>
<gene>
    <name evidence="1" type="ORF">G6034_05250</name>
</gene>
<dbReference type="RefSeq" id="WP_176634060.1">
    <property type="nucleotide sequence ID" value="NZ_JAAMFM010000005.1"/>
</dbReference>
<dbReference type="EMBL" id="JAAMFM010000005">
    <property type="protein sequence ID" value="NVM94323.1"/>
    <property type="molecule type" value="Genomic_DNA"/>
</dbReference>
<name>A0A7Y7IF39_9MICC</name>
<comment type="caution">
    <text evidence="1">The sequence shown here is derived from an EMBL/GenBank/DDBJ whole genome shotgun (WGS) entry which is preliminary data.</text>
</comment>
<accession>A0A7Y7IF39</accession>
<organism evidence="1 2">
    <name type="scientific">Arthrobacter wenxiniae</name>
    <dbReference type="NCBI Taxonomy" id="2713570"/>
    <lineage>
        <taxon>Bacteria</taxon>
        <taxon>Bacillati</taxon>
        <taxon>Actinomycetota</taxon>
        <taxon>Actinomycetes</taxon>
        <taxon>Micrococcales</taxon>
        <taxon>Micrococcaceae</taxon>
        <taxon>Arthrobacter</taxon>
    </lineage>
</organism>
<evidence type="ECO:0000313" key="2">
    <source>
        <dbReference type="Proteomes" id="UP000543556"/>
    </source>
</evidence>
<keyword evidence="2" id="KW-1185">Reference proteome</keyword>